<keyword evidence="2" id="KW-1185">Reference proteome</keyword>
<name>F5J394_9BACT</name>
<feature type="non-terminal residue" evidence="1">
    <location>
        <position position="1"/>
    </location>
</feature>
<sequence>GKPLYVLSINTENDSTLYVFILMINNTSPAHIKLQ</sequence>
<comment type="caution">
    <text evidence="1">The sequence shown here is derived from an EMBL/GenBank/DDBJ whole genome shotgun (WGS) entry which is preliminary data.</text>
</comment>
<reference evidence="1 2" key="1">
    <citation type="submission" date="2011-04" db="EMBL/GenBank/DDBJ databases">
        <title>The Genome Sequence of Dysgonomonas gadei ATCC BAA-286.</title>
        <authorList>
            <consortium name="The Broad Institute Genome Sequencing Platform"/>
            <person name="Earl A."/>
            <person name="Ward D."/>
            <person name="Feldgarden M."/>
            <person name="Gevers D."/>
            <person name="Pudlo N."/>
            <person name="Martens E."/>
            <person name="Allen-Vercoe E."/>
            <person name="Young S.K."/>
            <person name="Zeng Q."/>
            <person name="Gargeya S."/>
            <person name="Fitzgerald M."/>
            <person name="Haas B."/>
            <person name="Abouelleil A."/>
            <person name="Alvarado L."/>
            <person name="Arachchi H.M."/>
            <person name="Berlin A."/>
            <person name="Brown A."/>
            <person name="Chapman S.B."/>
            <person name="Chen Z."/>
            <person name="Dunbar C."/>
            <person name="Freedman E."/>
            <person name="Gearin G."/>
            <person name="Gellesch M."/>
            <person name="Goldberg J."/>
            <person name="Griggs A."/>
            <person name="Gujja S."/>
            <person name="Heiman D."/>
            <person name="Howarth C."/>
            <person name="Larson L."/>
            <person name="Lui A."/>
            <person name="MacDonald P.J.P."/>
            <person name="Mehta T."/>
            <person name="Montmayeur A."/>
            <person name="Murphy C."/>
            <person name="Neiman D."/>
            <person name="Pearson M."/>
            <person name="Priest M."/>
            <person name="Roberts A."/>
            <person name="Saif S."/>
            <person name="Shea T."/>
            <person name="Shenoy N."/>
            <person name="Sisk P."/>
            <person name="Stolte C."/>
            <person name="Sykes S."/>
            <person name="Yandava C."/>
            <person name="Wortman J."/>
            <person name="Nusbaum C."/>
            <person name="Birren B."/>
        </authorList>
    </citation>
    <scope>NUCLEOTIDE SEQUENCE [LARGE SCALE GENOMIC DNA]</scope>
    <source>
        <strain evidence="1 2">ATCC BAA-286</strain>
    </source>
</reference>
<gene>
    <name evidence="1" type="ORF">HMPREF9455_03811</name>
</gene>
<dbReference type="STRING" id="742766.HMPREF9455_03811"/>
<dbReference type="AlphaFoldDB" id="F5J394"/>
<protein>
    <submittedName>
        <fullName evidence="1">Uncharacterized protein</fullName>
    </submittedName>
</protein>
<accession>F5J394</accession>
<organism evidence="1 2">
    <name type="scientific">Dysgonomonas gadei ATCC BAA-286</name>
    <dbReference type="NCBI Taxonomy" id="742766"/>
    <lineage>
        <taxon>Bacteria</taxon>
        <taxon>Pseudomonadati</taxon>
        <taxon>Bacteroidota</taxon>
        <taxon>Bacteroidia</taxon>
        <taxon>Bacteroidales</taxon>
        <taxon>Dysgonomonadaceae</taxon>
        <taxon>Dysgonomonas</taxon>
    </lineage>
</organism>
<evidence type="ECO:0000313" key="1">
    <source>
        <dbReference type="EMBL" id="EGJ99806.1"/>
    </source>
</evidence>
<dbReference type="HOGENOM" id="CLU_3361079_0_0_10"/>
<proteinExistence type="predicted"/>
<evidence type="ECO:0000313" key="2">
    <source>
        <dbReference type="Proteomes" id="UP000004913"/>
    </source>
</evidence>
<dbReference type="EMBL" id="ADLV01000050">
    <property type="protein sequence ID" value="EGJ99806.1"/>
    <property type="molecule type" value="Genomic_DNA"/>
</dbReference>
<dbReference type="Proteomes" id="UP000004913">
    <property type="component" value="Unassembled WGS sequence"/>
</dbReference>